<evidence type="ECO:0000313" key="2">
    <source>
        <dbReference type="Proteomes" id="UP000001822"/>
    </source>
</evidence>
<dbReference type="EMBL" id="CP000383">
    <property type="protein sequence ID" value="ABG59093.1"/>
    <property type="molecule type" value="Genomic_DNA"/>
</dbReference>
<protein>
    <submittedName>
        <fullName evidence="1">Uncharacterized protein</fullName>
    </submittedName>
</protein>
<proteinExistence type="predicted"/>
<keyword evidence="2" id="KW-1185">Reference proteome</keyword>
<dbReference type="RefSeq" id="WP_011585210.1">
    <property type="nucleotide sequence ID" value="NC_008255.1"/>
</dbReference>
<evidence type="ECO:0000313" key="1">
    <source>
        <dbReference type="EMBL" id="ABG59093.1"/>
    </source>
</evidence>
<dbReference type="OrthoDB" id="1523307at2"/>
<name>A0A6N4SS26_CYTH3</name>
<dbReference type="AlphaFoldDB" id="A0A6N4SS26"/>
<dbReference type="KEGG" id="chu:CHU_1826"/>
<gene>
    <name evidence="1" type="ordered locus">CHU_1826</name>
</gene>
<reference evidence="1 2" key="1">
    <citation type="journal article" date="2007" name="Appl. Environ. Microbiol.">
        <title>Genome sequence of the cellulolytic gliding bacterium Cytophaga hutchinsonii.</title>
        <authorList>
            <person name="Xie G."/>
            <person name="Bruce D.C."/>
            <person name="Challacombe J.F."/>
            <person name="Chertkov O."/>
            <person name="Detter J.C."/>
            <person name="Gilna P."/>
            <person name="Han C.S."/>
            <person name="Lucas S."/>
            <person name="Misra M."/>
            <person name="Myers G.L."/>
            <person name="Richardson P."/>
            <person name="Tapia R."/>
            <person name="Thayer N."/>
            <person name="Thompson L.S."/>
            <person name="Brettin T.S."/>
            <person name="Henrissat B."/>
            <person name="Wilson D.B."/>
            <person name="McBride M.J."/>
        </authorList>
    </citation>
    <scope>NUCLEOTIDE SEQUENCE [LARGE SCALE GENOMIC DNA]</scope>
    <source>
        <strain evidence="2">ATCC 33406 / DSM 1761 / CIP 103989 / NBRC 15051 / NCIMB 9469 / D465</strain>
    </source>
</reference>
<sequence>MKQLDPDWLTKGLIDFEYKKYQLLGYLNSVRNDFNDRKLYPPLSELYGHYQTLISIKNNKQNLKQSFPKEITAADNDKAEFLYRELIADDKLMQEIEDILSFAIPAFENGLREGRAIYEDVEQSLKIEPIGLEPLYTDAGYILLNQPPDKEMHVYQYDITIFHHANEKFRGIHTKKIDSFKESVSNTVNSMKLGLIKKYPELPNPATYLIQTQIRYPEKETVMPVAQLALVRYLSTKTV</sequence>
<accession>A0A6N4SS26</accession>
<organism evidence="1 2">
    <name type="scientific">Cytophaga hutchinsonii (strain ATCC 33406 / DSM 1761 / CIP 103989 / NBRC 15051 / NCIMB 9469 / D465)</name>
    <dbReference type="NCBI Taxonomy" id="269798"/>
    <lineage>
        <taxon>Bacteria</taxon>
        <taxon>Pseudomonadati</taxon>
        <taxon>Bacteroidota</taxon>
        <taxon>Cytophagia</taxon>
        <taxon>Cytophagales</taxon>
        <taxon>Cytophagaceae</taxon>
        <taxon>Cytophaga</taxon>
    </lineage>
</organism>
<dbReference type="Proteomes" id="UP000001822">
    <property type="component" value="Chromosome"/>
</dbReference>